<feature type="disulfide bond" evidence="28">
    <location>
        <begin position="1318"/>
        <end position="1333"/>
    </location>
</feature>
<evidence type="ECO:0000256" key="23">
    <source>
        <dbReference type="ARBA" id="ARBA00023170"/>
    </source>
</evidence>
<feature type="domain" description="Fibronectin type-III" evidence="33">
    <location>
        <begin position="1773"/>
        <end position="1867"/>
    </location>
</feature>
<protein>
    <recommendedName>
        <fullName evidence="9">Sortilin-related receptor</fullName>
    </recommendedName>
    <alternativeName>
        <fullName evidence="26">Low-density lipoprotein receptor relative with 11 ligand-binding repeats</fullName>
    </alternativeName>
    <alternativeName>
        <fullName evidence="27">Sorting protein-related receptor containing LDLR class A repeats</fullName>
    </alternativeName>
</protein>
<dbReference type="GO" id="GO:0030658">
    <property type="term" value="C:transport vesicle membrane"/>
    <property type="evidence" value="ECO:0007669"/>
    <property type="project" value="UniProtKB-SubCell"/>
</dbReference>
<dbReference type="InterPro" id="IPR031778">
    <property type="entry name" value="Sortilin_N"/>
</dbReference>
<dbReference type="GO" id="GO:0005886">
    <property type="term" value="C:plasma membrane"/>
    <property type="evidence" value="ECO:0007669"/>
    <property type="project" value="UniProtKB-SubCell"/>
</dbReference>
<dbReference type="Gene3D" id="2.10.70.80">
    <property type="match status" value="1"/>
</dbReference>
<evidence type="ECO:0000256" key="20">
    <source>
        <dbReference type="ARBA" id="ARBA00023034"/>
    </source>
</evidence>
<feature type="domain" description="Fibronectin type-III" evidence="33">
    <location>
        <begin position="1586"/>
        <end position="1677"/>
    </location>
</feature>
<feature type="disulfide bond" evidence="28">
    <location>
        <begin position="1365"/>
        <end position="1383"/>
    </location>
</feature>
<keyword evidence="18" id="KW-0256">Endoplasmic reticulum</keyword>
<dbReference type="GO" id="GO:0006892">
    <property type="term" value="P:post-Golgi vesicle-mediated transport"/>
    <property type="evidence" value="ECO:0007669"/>
    <property type="project" value="TreeGrafter"/>
</dbReference>
<keyword evidence="14 31" id="KW-0812">Transmembrane</keyword>
<dbReference type="CDD" id="cd00063">
    <property type="entry name" value="FN3"/>
    <property type="match status" value="4"/>
</dbReference>
<keyword evidence="19 31" id="KW-1133">Transmembrane helix</keyword>
<dbReference type="SMART" id="SM00060">
    <property type="entry name" value="FN3"/>
    <property type="match status" value="5"/>
</dbReference>
<evidence type="ECO:0000256" key="17">
    <source>
        <dbReference type="ARBA" id="ARBA00022753"/>
    </source>
</evidence>
<dbReference type="InterPro" id="IPR036116">
    <property type="entry name" value="FN3_sf"/>
</dbReference>
<evidence type="ECO:0000256" key="19">
    <source>
        <dbReference type="ARBA" id="ARBA00022989"/>
    </source>
</evidence>
<feature type="disulfide bond" evidence="28">
    <location>
        <begin position="1248"/>
        <end position="1266"/>
    </location>
</feature>
<sequence length="2143" mass="241486">MIAIQTLYQILSLLAIFSICQCQRFGHPSTTLFRTPSNSEQLRTHVFNRDIDLSTEDVAQSENRIKRNVPPTPASLNTNFSSVFQLNDSHERLSVHWAGKGSDVLICLARDRQQNEQSTSSVFISYDYGKTFEEKQTEHMKISDTQPSIISMFYISPFLNSHYVFTDVIHNYIFTTRDFGKTFHKHSIPFAPDVIAMHPTNSEIILGMDKNDILKKLWFSDDFGVSWKEIQLRVRAFYWGVAGIDPENTIFVERIEPADYTTLLSSSDFFQSKENTKELISNIEDFEVWEKFLFVARKQHLLGSRHRDGVLQLWVSVDRGSFKMAEFPSHLERKEIFVYDASEEQVFVCVMHDELTTNLYISDVQRMKFSLSLENILYISYPSAEGSFTSEQRLADIHKVQGLRGVFVATQLKQDNNTNSNSENLITVISFDKGGEWSLLKPPVTDKNGSPLKCNANEGCSLHLTLKFSQLYQRFRTYPVPILSKESAVGLIVASGVVGKSIKGHPSVFVSSDAGVTWREVLYGSYIYMMGDYGGIIVAVKSFSHQETDEVIYSTDDGETWETIKFLPEGGKPFRVYGLVTEPGEKTTIFTLFGSNKDNHEWSLVKLDLRHVFKHDCRAEDYKMWSPHAPNRSCLLGREEIYERRISHTSCYNGQNYKRLIKIENCPCDREDYECDFGFKEDPSNKCIRDDESEADPNKIPTTCVSGGYYNRTKGYRKVPGDSCTGGNDFLYEPDRKLCPVEDGAEFILVAELHRISRLDLNSETPELMEIPLTNVHNVVALDYHYGNHCLYWQDTNEEKIFRHCTHPDKANEVIAESNMKSVEGLVLDWISNNIYFSDRERSVVEMLKADSSVGQLRRTILNGTYIEKPRGIALHPLKGYLFLADWSPTKPSISRSYLDGSHYEVLFDATYVIWPNGVTVDLTSDRIYWTDAKKDYIASADLDGKNMKYIISDSKLVPHPFAVVVYKDWIYYDDWNEEAIVMANKHDGSGMNTLTSTSGRAMDMKVFAPNLQKGSGPCSGPLNGNCTHFCVPYPDGSHVCLCPEWSIKTRQKNGSEICSCADGHVMLPNGTCIDNGTEIACKNDEFKCSNHKCIPKSKMCDGTNDCGDYSDEGRQCDSTCDSGKFRCKNDHCIHATFVCDFDDDCGDMSDEQNCNYPNCTANQFRCKDGRCIRSEYVCDFDDDCHDGSDEANCKSPEKNCIHNEFLCVTTKQCLPMSWRCDGDSDCRDGTDETDCESMNCESWQFKCGNGRCIFASWKCDNQDDCGDNTDEVNCTSSTSSPATTTSTTPVTTALPGHCSTWMFKCKSGSCIPFWWRCDGVNDCGDSSDEEMCGDEPENKTSTTTPRAPVPSENPDSCGENRFKCKSGTCIWSSWLCDHLVDCPGGDDEENCNPEDMCDTDYFRCVHSPGCISNKLICNGKDDCGDGSDEWGCKPTNVTMVPLSCSSLQFMCKTGECIGIDKLCDKKNDCPLGDDEKKCNDSSFALKAHNLKVSRDSISLHSFKIQWEPPVGQSHLDLEYLPSYREVALSDWKNLTWIKNTSYEFSNLTSGTDYVVTVYTKLAKHPEVAPPTEFLIIGTELEAPDPPTNISVNILHAKQIIVKWNHPAKLSNVKSYKIYFSPPYPAQVQTATEKKTSHPVIFSFHPGINYTFWMTSFNGKLESKKSDSVTIDFAKDSVLSPVTNLTVLSVTISAATIAWIHAEHKGSGYSVIYRPSYLIENFATVKNTTGNRITLTNLAPGTKYIFKVLPYSGQFRGPDEQIEVTIKGTPLPFVQISKQDNSLNSVTLYWNTPEDSRPVRWTYGVYYFPHPNNDYVLLDVTKDTNYTVNSLSPCTIYVFQIRVVDPYGVGPARNLFAETKFDKTAPPRGLTLIKEDPNFMSINFEASCLQVDASVGYTVLIKDLVLNTSQYVGLAARVDNKISFKREIHYGGKYAVQVQTDAAHSKLSEEVIFTAPPLPEVPRVKALREKNGSIDVLWDEVAWPKELEDHKYVYSVFLSNEEDLSSASVYNVTKPQFFLRSPPTSWNHLYVAVNVLDEHGYSGPLSTIYDLGSDESYGELRLTPTSVVGVAVGVAVVFILLISTLIIFVVRHRRLQRSFLSFANSHYDTRSGAATFSTGEELDEEEESPMIRGFSDDEPLVIA</sequence>
<feature type="repeat" description="LDL-receptor class B" evidence="29">
    <location>
        <begin position="926"/>
        <end position="968"/>
    </location>
</feature>
<evidence type="ECO:0000256" key="9">
    <source>
        <dbReference type="ARBA" id="ARBA00013467"/>
    </source>
</evidence>
<dbReference type="Gene3D" id="3.30.60.270">
    <property type="match status" value="1"/>
</dbReference>
<dbReference type="SUPFAM" id="SSF49265">
    <property type="entry name" value="Fibronectin type III"/>
    <property type="match status" value="2"/>
</dbReference>
<feature type="disulfide bond" evidence="28">
    <location>
        <begin position="1179"/>
        <end position="1194"/>
    </location>
</feature>
<dbReference type="InterPro" id="IPR023415">
    <property type="entry name" value="LDLR_class-A_CS"/>
</dbReference>
<dbReference type="Gene3D" id="2.120.10.30">
    <property type="entry name" value="TolB, C-terminal domain"/>
    <property type="match status" value="1"/>
</dbReference>
<dbReference type="FunFam" id="4.10.400.10:FF:000034">
    <property type="entry name" value="Low-density lipoprotein receptor-related protein 2"/>
    <property type="match status" value="1"/>
</dbReference>
<keyword evidence="24" id="KW-0325">Glycoprotein</keyword>
<feature type="transmembrane region" description="Helical" evidence="31">
    <location>
        <begin position="2067"/>
        <end position="2090"/>
    </location>
</feature>
<evidence type="ECO:0000256" key="13">
    <source>
        <dbReference type="ARBA" id="ARBA00022583"/>
    </source>
</evidence>
<evidence type="ECO:0000256" key="22">
    <source>
        <dbReference type="ARBA" id="ARBA00023157"/>
    </source>
</evidence>
<feature type="region of interest" description="Disordered" evidence="30">
    <location>
        <begin position="1332"/>
        <end position="1355"/>
    </location>
</feature>
<evidence type="ECO:0000313" key="34">
    <source>
        <dbReference type="EMBL" id="GFU16153.1"/>
    </source>
</evidence>
<dbReference type="InterPro" id="IPR000033">
    <property type="entry name" value="LDLR_classB_rpt"/>
</dbReference>
<dbReference type="EMBL" id="BMAW01030381">
    <property type="protein sequence ID" value="GFU16153.1"/>
    <property type="molecule type" value="Genomic_DNA"/>
</dbReference>
<dbReference type="InterPro" id="IPR011042">
    <property type="entry name" value="6-blade_b-propeller_TolB-like"/>
</dbReference>
<keyword evidence="17" id="KW-0967">Endosome</keyword>
<keyword evidence="21 31" id="KW-0472">Membrane</keyword>
<name>A0A8X6UG14_NEPPI</name>
<keyword evidence="12" id="KW-0245">EGF-like domain</keyword>
<dbReference type="Pfam" id="PF15901">
    <property type="entry name" value="Sortilin_C"/>
    <property type="match status" value="1"/>
</dbReference>
<comment type="subcellular location">
    <subcellularLocation>
        <location evidence="4">Cell membrane</location>
        <topology evidence="4">Single-pass type I membrane protein</topology>
    </subcellularLocation>
    <subcellularLocation>
        <location evidence="3">Cytoplasmic vesicle</location>
        <location evidence="3">Secretory vesicle membrane</location>
        <topology evidence="3">Single-pass type I membrane protein</topology>
    </subcellularLocation>
    <subcellularLocation>
        <location evidence="2">Early endosome membrane</location>
        <topology evidence="2">Single-pass type I membrane protein</topology>
    </subcellularLocation>
    <subcellularLocation>
        <location evidence="1">Endoplasmic reticulum membrane</location>
        <topology evidence="1">Single-pass type I membrane protein</topology>
    </subcellularLocation>
    <subcellularLocation>
        <location evidence="7">Endosome</location>
        <location evidence="7">Multivesicular body membrane</location>
        <topology evidence="7">Single-pass type I membrane protein</topology>
    </subcellularLocation>
    <subcellularLocation>
        <location evidence="5">Golgi apparatus</location>
        <location evidence="5">trans-Golgi network membrane</location>
        <topology evidence="5">Single-pass type I membrane protein</topology>
    </subcellularLocation>
    <subcellularLocation>
        <location evidence="6">Recycling endosome membrane</location>
        <topology evidence="6">Single-pass type I membrane protein</topology>
    </subcellularLocation>
</comment>
<keyword evidence="25" id="KW-0968">Cytoplasmic vesicle</keyword>
<dbReference type="FunFam" id="2.120.10.30:FF:000241">
    <property type="entry name" value="Low-density lipoprotein receptor-related protein 6"/>
    <property type="match status" value="1"/>
</dbReference>
<dbReference type="InterPro" id="IPR050310">
    <property type="entry name" value="VPS10-sortilin"/>
</dbReference>
<dbReference type="SMART" id="SM00192">
    <property type="entry name" value="LDLa"/>
    <property type="match status" value="9"/>
</dbReference>
<feature type="disulfide bond" evidence="28">
    <location>
        <begin position="1445"/>
        <end position="1457"/>
    </location>
</feature>
<feature type="disulfide bond" evidence="28">
    <location>
        <begin position="1260"/>
        <end position="1275"/>
    </location>
</feature>
<feature type="disulfide bond" evidence="28">
    <location>
        <begin position="1140"/>
        <end position="1155"/>
    </location>
</feature>
<dbReference type="PROSITE" id="PS50853">
    <property type="entry name" value="FN3"/>
    <property type="match status" value="4"/>
</dbReference>
<feature type="disulfide bond" evidence="28">
    <location>
        <begin position="1167"/>
        <end position="1185"/>
    </location>
</feature>
<evidence type="ECO:0000256" key="28">
    <source>
        <dbReference type="PROSITE-ProRule" id="PRU00124"/>
    </source>
</evidence>
<feature type="disulfide bond" evidence="28">
    <location>
        <begin position="1299"/>
        <end position="1311"/>
    </location>
</feature>
<comment type="caution">
    <text evidence="28">Lacks conserved residue(s) required for the propagation of feature annotation.</text>
</comment>
<gene>
    <name evidence="34" type="primary">SORL1</name>
    <name evidence="34" type="ORF">NPIL_217451</name>
</gene>
<dbReference type="SMART" id="SM00602">
    <property type="entry name" value="VPS10"/>
    <property type="match status" value="1"/>
</dbReference>
<evidence type="ECO:0000256" key="4">
    <source>
        <dbReference type="ARBA" id="ARBA00004251"/>
    </source>
</evidence>
<evidence type="ECO:0000256" key="32">
    <source>
        <dbReference type="SAM" id="SignalP"/>
    </source>
</evidence>
<comment type="caution">
    <text evidence="34">The sequence shown here is derived from an EMBL/GenBank/DDBJ whole genome shotgun (WGS) entry which is preliminary data.</text>
</comment>
<dbReference type="SUPFAM" id="SSF110296">
    <property type="entry name" value="Oligoxyloglucan reducing end-specific cellobiohydrolase"/>
    <property type="match status" value="1"/>
</dbReference>
<evidence type="ECO:0000256" key="5">
    <source>
        <dbReference type="ARBA" id="ARBA00004393"/>
    </source>
</evidence>
<evidence type="ECO:0000256" key="16">
    <source>
        <dbReference type="ARBA" id="ARBA00022737"/>
    </source>
</evidence>
<keyword evidence="16" id="KW-0677">Repeat</keyword>
<dbReference type="InterPro" id="IPR002172">
    <property type="entry name" value="LDrepeatLR_classA_rpt"/>
</dbReference>
<feature type="disulfide bond" evidence="28">
    <location>
        <begin position="1128"/>
        <end position="1146"/>
    </location>
</feature>
<feature type="disulfide bond" evidence="28">
    <location>
        <begin position="1464"/>
        <end position="1479"/>
    </location>
</feature>
<dbReference type="PANTHER" id="PTHR12106">
    <property type="entry name" value="SORTILIN RELATED"/>
    <property type="match status" value="1"/>
</dbReference>
<dbReference type="Gene3D" id="2.60.40.10">
    <property type="entry name" value="Immunoglobulins"/>
    <property type="match status" value="4"/>
</dbReference>
<dbReference type="Gene3D" id="2.130.10.10">
    <property type="entry name" value="YVTN repeat-like/Quinoprotein amine dehydrogenase"/>
    <property type="match status" value="1"/>
</dbReference>
<evidence type="ECO:0000256" key="8">
    <source>
        <dbReference type="ARBA" id="ARBA00007041"/>
    </source>
</evidence>
<dbReference type="PROSITE" id="PS50068">
    <property type="entry name" value="LDLRA_2"/>
    <property type="match status" value="9"/>
</dbReference>
<dbReference type="Pfam" id="PF00057">
    <property type="entry name" value="Ldl_recept_a"/>
    <property type="match status" value="9"/>
</dbReference>
<reference evidence="34" key="1">
    <citation type="submission" date="2020-08" db="EMBL/GenBank/DDBJ databases">
        <title>Multicomponent nature underlies the extraordinary mechanical properties of spider dragline silk.</title>
        <authorList>
            <person name="Kono N."/>
            <person name="Nakamura H."/>
            <person name="Mori M."/>
            <person name="Yoshida Y."/>
            <person name="Ohtoshi R."/>
            <person name="Malay A.D."/>
            <person name="Moran D.A.P."/>
            <person name="Tomita M."/>
            <person name="Numata K."/>
            <person name="Arakawa K."/>
        </authorList>
    </citation>
    <scope>NUCLEOTIDE SEQUENCE</scope>
</reference>
<dbReference type="PROSITE" id="PS01209">
    <property type="entry name" value="LDLRA_1"/>
    <property type="match status" value="4"/>
</dbReference>
<evidence type="ECO:0000256" key="10">
    <source>
        <dbReference type="ARBA" id="ARBA00022448"/>
    </source>
</evidence>
<dbReference type="FunFam" id="4.10.400.10:FF:000045">
    <property type="entry name" value="Low-density lipoprotein receptor-related protein 2"/>
    <property type="match status" value="1"/>
</dbReference>
<organism evidence="34 35">
    <name type="scientific">Nephila pilipes</name>
    <name type="common">Giant wood spider</name>
    <name type="synonym">Nephila maculata</name>
    <dbReference type="NCBI Taxonomy" id="299642"/>
    <lineage>
        <taxon>Eukaryota</taxon>
        <taxon>Metazoa</taxon>
        <taxon>Ecdysozoa</taxon>
        <taxon>Arthropoda</taxon>
        <taxon>Chelicerata</taxon>
        <taxon>Arachnida</taxon>
        <taxon>Araneae</taxon>
        <taxon>Araneomorphae</taxon>
        <taxon>Entelegynae</taxon>
        <taxon>Araneoidea</taxon>
        <taxon>Nephilidae</taxon>
        <taxon>Nephila</taxon>
    </lineage>
</organism>
<feature type="disulfide bond" evidence="28">
    <location>
        <begin position="1418"/>
        <end position="1433"/>
    </location>
</feature>
<dbReference type="SUPFAM" id="SSF63825">
    <property type="entry name" value="YWTD domain"/>
    <property type="match status" value="1"/>
</dbReference>
<feature type="disulfide bond" evidence="28">
    <location>
        <begin position="1241"/>
        <end position="1253"/>
    </location>
</feature>
<evidence type="ECO:0000256" key="15">
    <source>
        <dbReference type="ARBA" id="ARBA00022729"/>
    </source>
</evidence>
<evidence type="ECO:0000256" key="2">
    <source>
        <dbReference type="ARBA" id="ARBA00004158"/>
    </source>
</evidence>
<evidence type="ECO:0000256" key="3">
    <source>
        <dbReference type="ARBA" id="ARBA00004212"/>
    </source>
</evidence>
<feature type="disulfide bond" evidence="28">
    <location>
        <begin position="1358"/>
        <end position="1370"/>
    </location>
</feature>
<keyword evidence="20" id="KW-0333">Golgi apparatus</keyword>
<dbReference type="Pfam" id="PF00041">
    <property type="entry name" value="fn3"/>
    <property type="match status" value="3"/>
</dbReference>
<evidence type="ECO:0000256" key="27">
    <source>
        <dbReference type="ARBA" id="ARBA00032450"/>
    </source>
</evidence>
<keyword evidence="11" id="KW-1003">Cell membrane</keyword>
<dbReference type="Gene3D" id="4.10.400.10">
    <property type="entry name" value="Low-density Lipoprotein Receptor"/>
    <property type="match status" value="9"/>
</dbReference>
<dbReference type="PRINTS" id="PR00261">
    <property type="entry name" value="LDLRECEPTOR"/>
</dbReference>
<keyword evidence="15 32" id="KW-0732">Signal</keyword>
<keyword evidence="22 28" id="KW-1015">Disulfide bond</keyword>
<feature type="disulfide bond" evidence="28">
    <location>
        <begin position="1160"/>
        <end position="1172"/>
    </location>
</feature>
<feature type="disulfide bond" evidence="28">
    <location>
        <begin position="1121"/>
        <end position="1133"/>
    </location>
</feature>
<dbReference type="InterPro" id="IPR003961">
    <property type="entry name" value="FN3_dom"/>
</dbReference>
<dbReference type="GO" id="GO:0032585">
    <property type="term" value="C:multivesicular body membrane"/>
    <property type="evidence" value="ECO:0007669"/>
    <property type="project" value="UniProtKB-SubCell"/>
</dbReference>
<dbReference type="PROSITE" id="PS51120">
    <property type="entry name" value="LDLRB"/>
    <property type="match status" value="1"/>
</dbReference>
<dbReference type="Pfam" id="PF15902">
    <property type="entry name" value="Sortilin-Vps10"/>
    <property type="match status" value="1"/>
</dbReference>
<evidence type="ECO:0000259" key="33">
    <source>
        <dbReference type="PROSITE" id="PS50853"/>
    </source>
</evidence>
<feature type="domain" description="Fibronectin type-III" evidence="33">
    <location>
        <begin position="1487"/>
        <end position="1582"/>
    </location>
</feature>
<dbReference type="GO" id="GO:0005794">
    <property type="term" value="C:Golgi apparatus"/>
    <property type="evidence" value="ECO:0007669"/>
    <property type="project" value="UniProtKB-SubCell"/>
</dbReference>
<evidence type="ECO:0000256" key="21">
    <source>
        <dbReference type="ARBA" id="ARBA00023136"/>
    </source>
</evidence>
<dbReference type="InterPro" id="IPR057841">
    <property type="entry name" value="FN3_SORL1"/>
</dbReference>
<feature type="chain" id="PRO_5036449760" description="Sortilin-related receptor" evidence="32">
    <location>
        <begin position="23"/>
        <end position="2143"/>
    </location>
</feature>
<dbReference type="InterPro" id="IPR015943">
    <property type="entry name" value="WD40/YVTN_repeat-like_dom_sf"/>
</dbReference>
<evidence type="ECO:0000256" key="24">
    <source>
        <dbReference type="ARBA" id="ARBA00023180"/>
    </source>
</evidence>
<evidence type="ECO:0000256" key="29">
    <source>
        <dbReference type="PROSITE-ProRule" id="PRU00461"/>
    </source>
</evidence>
<evidence type="ECO:0000256" key="11">
    <source>
        <dbReference type="ARBA" id="ARBA00022475"/>
    </source>
</evidence>
<evidence type="ECO:0000256" key="18">
    <source>
        <dbReference type="ARBA" id="ARBA00022824"/>
    </source>
</evidence>
<dbReference type="InterPro" id="IPR031777">
    <property type="entry name" value="Sortilin_C"/>
</dbReference>
<dbReference type="OrthoDB" id="6484126at2759"/>
<feature type="disulfide bond" evidence="28">
    <location>
        <begin position="1452"/>
        <end position="1470"/>
    </location>
</feature>
<keyword evidence="35" id="KW-1185">Reference proteome</keyword>
<feature type="disulfide bond" evidence="28">
    <location>
        <begin position="1082"/>
        <end position="1094"/>
    </location>
</feature>
<dbReference type="SUPFAM" id="SSF57424">
    <property type="entry name" value="LDL receptor-like module"/>
    <property type="match status" value="9"/>
</dbReference>
<evidence type="ECO:0000256" key="7">
    <source>
        <dbReference type="ARBA" id="ARBA00004545"/>
    </source>
</evidence>
<dbReference type="FunFam" id="3.30.60.270:FF:000002">
    <property type="entry name" value="Sortilin-related receptor isoform A"/>
    <property type="match status" value="1"/>
</dbReference>
<dbReference type="GO" id="GO:0055038">
    <property type="term" value="C:recycling endosome membrane"/>
    <property type="evidence" value="ECO:0007669"/>
    <property type="project" value="UniProtKB-SubCell"/>
</dbReference>
<dbReference type="GO" id="GO:0031901">
    <property type="term" value="C:early endosome membrane"/>
    <property type="evidence" value="ECO:0007669"/>
    <property type="project" value="UniProtKB-SubCell"/>
</dbReference>
<feature type="disulfide bond" evidence="28">
    <location>
        <begin position="1089"/>
        <end position="1107"/>
    </location>
</feature>
<feature type="region of interest" description="Disordered" evidence="30">
    <location>
        <begin position="2114"/>
        <end position="2143"/>
    </location>
</feature>
<keyword evidence="10" id="KW-0813">Transport</keyword>
<evidence type="ECO:0000256" key="6">
    <source>
        <dbReference type="ARBA" id="ARBA00004480"/>
    </source>
</evidence>
<feature type="disulfide bond" evidence="28">
    <location>
        <begin position="1377"/>
        <end position="1392"/>
    </location>
</feature>
<dbReference type="Pfam" id="PF25814">
    <property type="entry name" value="fn3_SORL1"/>
    <property type="match status" value="1"/>
</dbReference>
<keyword evidence="23 34" id="KW-0675">Receptor</keyword>
<evidence type="ECO:0000256" key="26">
    <source>
        <dbReference type="ARBA" id="ARBA00029896"/>
    </source>
</evidence>
<feature type="signal peptide" evidence="32">
    <location>
        <begin position="1"/>
        <end position="22"/>
    </location>
</feature>
<dbReference type="InterPro" id="IPR036055">
    <property type="entry name" value="LDL_receptor-like_sf"/>
</dbReference>
<evidence type="ECO:0000256" key="30">
    <source>
        <dbReference type="SAM" id="MobiDB-lite"/>
    </source>
</evidence>
<dbReference type="Proteomes" id="UP000887013">
    <property type="component" value="Unassembled WGS sequence"/>
</dbReference>
<keyword evidence="13" id="KW-0254">Endocytosis</keyword>
<evidence type="ECO:0000313" key="35">
    <source>
        <dbReference type="Proteomes" id="UP000887013"/>
    </source>
</evidence>
<evidence type="ECO:0000256" key="14">
    <source>
        <dbReference type="ARBA" id="ARBA00022692"/>
    </source>
</evidence>
<dbReference type="CDD" id="cd00112">
    <property type="entry name" value="LDLa"/>
    <property type="match status" value="9"/>
</dbReference>
<accession>A0A8X6UG14</accession>
<dbReference type="InterPro" id="IPR006581">
    <property type="entry name" value="VPS10"/>
</dbReference>
<dbReference type="SMART" id="SM00135">
    <property type="entry name" value="LY"/>
    <property type="match status" value="5"/>
</dbReference>
<dbReference type="Pfam" id="PF00058">
    <property type="entry name" value="Ldl_recept_b"/>
    <property type="match status" value="2"/>
</dbReference>
<dbReference type="PANTHER" id="PTHR12106:SF27">
    <property type="entry name" value="SORTILIN-RELATED RECEPTOR"/>
    <property type="match status" value="1"/>
</dbReference>
<feature type="disulfide bond" evidence="28">
    <location>
        <begin position="1306"/>
        <end position="1324"/>
    </location>
</feature>
<proteinExistence type="inferred from homology"/>
<dbReference type="GO" id="GO:0006897">
    <property type="term" value="P:endocytosis"/>
    <property type="evidence" value="ECO:0007669"/>
    <property type="project" value="UniProtKB-KW"/>
</dbReference>
<feature type="domain" description="Fibronectin type-III" evidence="33">
    <location>
        <begin position="1681"/>
        <end position="1772"/>
    </location>
</feature>
<evidence type="ECO:0000256" key="1">
    <source>
        <dbReference type="ARBA" id="ARBA00004115"/>
    </source>
</evidence>
<feature type="disulfide bond" evidence="28">
    <location>
        <begin position="1221"/>
        <end position="1236"/>
    </location>
</feature>
<evidence type="ECO:0000256" key="31">
    <source>
        <dbReference type="SAM" id="Phobius"/>
    </source>
</evidence>
<dbReference type="GO" id="GO:0005789">
    <property type="term" value="C:endoplasmic reticulum membrane"/>
    <property type="evidence" value="ECO:0007669"/>
    <property type="project" value="UniProtKB-SubCell"/>
</dbReference>
<dbReference type="InterPro" id="IPR013783">
    <property type="entry name" value="Ig-like_fold"/>
</dbReference>
<comment type="similarity">
    <text evidence="8">Belongs to the VPS10-related sortilin family. SORL1 subfamily.</text>
</comment>
<evidence type="ECO:0000256" key="12">
    <source>
        <dbReference type="ARBA" id="ARBA00022536"/>
    </source>
</evidence>
<evidence type="ECO:0000256" key="25">
    <source>
        <dbReference type="ARBA" id="ARBA00023329"/>
    </source>
</evidence>